<feature type="transmembrane region" description="Helical" evidence="1">
    <location>
        <begin position="98"/>
        <end position="116"/>
    </location>
</feature>
<dbReference type="OrthoDB" id="4850396at2759"/>
<keyword evidence="3" id="KW-1185">Reference proteome</keyword>
<dbReference type="Pfam" id="PF11374">
    <property type="entry name" value="DUF3176"/>
    <property type="match status" value="1"/>
</dbReference>
<proteinExistence type="predicted"/>
<comment type="caution">
    <text evidence="2">The sequence shown here is derived from an EMBL/GenBank/DDBJ whole genome shotgun (WGS) entry which is preliminary data.</text>
</comment>
<dbReference type="PANTHER" id="PTHR35394">
    <property type="entry name" value="DUF3176 DOMAIN-CONTAINING PROTEIN"/>
    <property type="match status" value="1"/>
</dbReference>
<dbReference type="RefSeq" id="XP_066008369.1">
    <property type="nucleotide sequence ID" value="XM_066152237.1"/>
</dbReference>
<name>A0A7J6IXN6_COLFN</name>
<dbReference type="AlphaFoldDB" id="A0A7J6IXN6"/>
<evidence type="ECO:0000313" key="3">
    <source>
        <dbReference type="Proteomes" id="UP000011096"/>
    </source>
</evidence>
<feature type="transmembrane region" description="Helical" evidence="1">
    <location>
        <begin position="34"/>
        <end position="54"/>
    </location>
</feature>
<keyword evidence="1" id="KW-0812">Transmembrane</keyword>
<dbReference type="PANTHER" id="PTHR35394:SF5">
    <property type="entry name" value="DUF3176 DOMAIN-CONTAINING PROTEIN"/>
    <property type="match status" value="1"/>
</dbReference>
<organism evidence="2 3">
    <name type="scientific">Colletotrichum fructicola (strain Nara gc5)</name>
    <name type="common">Anthracnose fungus</name>
    <name type="synonym">Colletotrichum gloeosporioides (strain Nara gc5)</name>
    <dbReference type="NCBI Taxonomy" id="1213859"/>
    <lineage>
        <taxon>Eukaryota</taxon>
        <taxon>Fungi</taxon>
        <taxon>Dikarya</taxon>
        <taxon>Ascomycota</taxon>
        <taxon>Pezizomycotina</taxon>
        <taxon>Sordariomycetes</taxon>
        <taxon>Hypocreomycetidae</taxon>
        <taxon>Glomerellales</taxon>
        <taxon>Glomerellaceae</taxon>
        <taxon>Colletotrichum</taxon>
        <taxon>Colletotrichum gloeosporioides species complex</taxon>
    </lineage>
</organism>
<accession>A0A7J6IXN6</accession>
<keyword evidence="1" id="KW-0472">Membrane</keyword>
<dbReference type="InterPro" id="IPR021514">
    <property type="entry name" value="DUF3176"/>
</dbReference>
<dbReference type="EMBL" id="ANPB02000005">
    <property type="protein sequence ID" value="KAF4482063.1"/>
    <property type="molecule type" value="Genomic_DNA"/>
</dbReference>
<dbReference type="GeneID" id="43603592"/>
<dbReference type="InParanoid" id="A0A7J6IXN6"/>
<reference evidence="2 3" key="2">
    <citation type="submission" date="2020-04" db="EMBL/GenBank/DDBJ databases">
        <title>Genome sequencing and assembly of multiple isolates from the Colletotrichum gloeosporioides species complex.</title>
        <authorList>
            <person name="Gan P."/>
            <person name="Shirasu K."/>
        </authorList>
    </citation>
    <scope>NUCLEOTIDE SEQUENCE [LARGE SCALE GENOMIC DNA]</scope>
    <source>
        <strain evidence="2 3">Nara gc5</strain>
    </source>
</reference>
<protein>
    <submittedName>
        <fullName evidence="2">Uncharacterized protein</fullName>
    </submittedName>
</protein>
<evidence type="ECO:0000256" key="1">
    <source>
        <dbReference type="SAM" id="Phobius"/>
    </source>
</evidence>
<sequence>MALLLSVIAFTTIFIILSAYNKQPQFDLSRGININTIIAILSTIVKATLVFVVAEVVGQSKWVWVESPQRLRDVEYFHEAGRGAWGSLKFLFKLWKPMTTALGAVVIVASFAIAPFSQQAATTYPCEIDVEGTASIDVAQWIGTGADGKMPVISSKTHVAAITGLIYGPSISAAGPTGFQCESGNCTFDAIGEDG</sequence>
<reference evidence="2 3" key="1">
    <citation type="submission" date="2012-08" db="EMBL/GenBank/DDBJ databases">
        <authorList>
            <person name="Gan P.H.P."/>
            <person name="Ikeda K."/>
            <person name="Irieda H."/>
            <person name="Narusaka M."/>
            <person name="O'Connell R.J."/>
            <person name="Narusaka Y."/>
            <person name="Takano Y."/>
            <person name="Kubo Y."/>
            <person name="Shirasu K."/>
        </authorList>
    </citation>
    <scope>NUCLEOTIDE SEQUENCE [LARGE SCALE GENOMIC DNA]</scope>
    <source>
        <strain evidence="2 3">Nara gc5</strain>
    </source>
</reference>
<dbReference type="Proteomes" id="UP000011096">
    <property type="component" value="Unassembled WGS sequence"/>
</dbReference>
<keyword evidence="1" id="KW-1133">Transmembrane helix</keyword>
<evidence type="ECO:0000313" key="2">
    <source>
        <dbReference type="EMBL" id="KAF4482063.1"/>
    </source>
</evidence>
<gene>
    <name evidence="2" type="ORF">CGGC5_v009916</name>
</gene>